<evidence type="ECO:0000313" key="1">
    <source>
        <dbReference type="EMBL" id="PSS18331.1"/>
    </source>
</evidence>
<dbReference type="Proteomes" id="UP000241818">
    <property type="component" value="Unassembled WGS sequence"/>
</dbReference>
<dbReference type="EMBL" id="KZ679011">
    <property type="protein sequence ID" value="PSS18331.1"/>
    <property type="molecule type" value="Genomic_DNA"/>
</dbReference>
<organism evidence="1 2">
    <name type="scientific">Amorphotheca resinae ATCC 22711</name>
    <dbReference type="NCBI Taxonomy" id="857342"/>
    <lineage>
        <taxon>Eukaryota</taxon>
        <taxon>Fungi</taxon>
        <taxon>Dikarya</taxon>
        <taxon>Ascomycota</taxon>
        <taxon>Pezizomycotina</taxon>
        <taxon>Leotiomycetes</taxon>
        <taxon>Helotiales</taxon>
        <taxon>Amorphothecaceae</taxon>
        <taxon>Amorphotheca</taxon>
    </lineage>
</organism>
<sequence length="244" mass="28162">MYSTGPVNLLVWPIPAGREDSIIRLTAFGQKARNALYISRIFRVELTTEKKIQRIWDEIMKDYGWISSAEKMGLKPILVGHGLYCLCYGPPEKECYLVLADGDWDGDLRYERPNILDCLLRHDFNKETNEVTFKNSNIILNIGAQIAARDCITAPPRKLFSKRVVSSATLVWGETALRKISRHDVTGARQKVTLDSVSRNCFFELSDKNWRWDQLFQDPSTLHDPFTRHSPFTRYPNPAKRRIT</sequence>
<gene>
    <name evidence="1" type="ORF">M430DRAFT_275781</name>
</gene>
<name>A0A2T3B197_AMORE</name>
<protein>
    <submittedName>
        <fullName evidence="1">Uncharacterized protein</fullName>
    </submittedName>
</protein>
<dbReference type="OrthoDB" id="4232341at2759"/>
<keyword evidence="2" id="KW-1185">Reference proteome</keyword>
<accession>A0A2T3B197</accession>
<reference evidence="1 2" key="1">
    <citation type="journal article" date="2018" name="New Phytol.">
        <title>Comparative genomics and transcriptomics depict ericoid mycorrhizal fungi as versatile saprotrophs and plant mutualists.</title>
        <authorList>
            <person name="Martino E."/>
            <person name="Morin E."/>
            <person name="Grelet G.A."/>
            <person name="Kuo A."/>
            <person name="Kohler A."/>
            <person name="Daghino S."/>
            <person name="Barry K.W."/>
            <person name="Cichocki N."/>
            <person name="Clum A."/>
            <person name="Dockter R.B."/>
            <person name="Hainaut M."/>
            <person name="Kuo R.C."/>
            <person name="LaButti K."/>
            <person name="Lindahl B.D."/>
            <person name="Lindquist E.A."/>
            <person name="Lipzen A."/>
            <person name="Khouja H.R."/>
            <person name="Magnuson J."/>
            <person name="Murat C."/>
            <person name="Ohm R.A."/>
            <person name="Singer S.W."/>
            <person name="Spatafora J.W."/>
            <person name="Wang M."/>
            <person name="Veneault-Fourrey C."/>
            <person name="Henrissat B."/>
            <person name="Grigoriev I.V."/>
            <person name="Martin F.M."/>
            <person name="Perotto S."/>
        </authorList>
    </citation>
    <scope>NUCLEOTIDE SEQUENCE [LARGE SCALE GENOMIC DNA]</scope>
    <source>
        <strain evidence="1 2">ATCC 22711</strain>
    </source>
</reference>
<evidence type="ECO:0000313" key="2">
    <source>
        <dbReference type="Proteomes" id="UP000241818"/>
    </source>
</evidence>
<dbReference type="RefSeq" id="XP_024720683.1">
    <property type="nucleotide sequence ID" value="XM_024865661.1"/>
</dbReference>
<dbReference type="AlphaFoldDB" id="A0A2T3B197"/>
<dbReference type="InParanoid" id="A0A2T3B197"/>
<proteinExistence type="predicted"/>
<dbReference type="GeneID" id="36573742"/>